<proteinExistence type="inferred from homology"/>
<evidence type="ECO:0000256" key="2">
    <source>
        <dbReference type="ARBA" id="ARBA00006293"/>
    </source>
</evidence>
<keyword evidence="3 6" id="KW-0812">Transmembrane</keyword>
<evidence type="ECO:0000313" key="8">
    <source>
        <dbReference type="Proteomes" id="UP001431209"/>
    </source>
</evidence>
<dbReference type="GO" id="GO:0000139">
    <property type="term" value="C:Golgi membrane"/>
    <property type="evidence" value="ECO:0007669"/>
    <property type="project" value="TreeGrafter"/>
</dbReference>
<feature type="transmembrane region" description="Helical" evidence="6">
    <location>
        <begin position="43"/>
        <end position="63"/>
    </location>
</feature>
<keyword evidence="5 6" id="KW-0472">Membrane</keyword>
<evidence type="ECO:0000256" key="4">
    <source>
        <dbReference type="ARBA" id="ARBA00022989"/>
    </source>
</evidence>
<evidence type="ECO:0000256" key="5">
    <source>
        <dbReference type="ARBA" id="ARBA00023136"/>
    </source>
</evidence>
<dbReference type="PANTHER" id="PTHR12841:SF6">
    <property type="entry name" value="PROTEIN UNC-50 HOMOLOG"/>
    <property type="match status" value="1"/>
</dbReference>
<feature type="transmembrane region" description="Helical" evidence="6">
    <location>
        <begin position="149"/>
        <end position="170"/>
    </location>
</feature>
<gene>
    <name evidence="7" type="ORF">AKO1_002000</name>
</gene>
<feature type="transmembrane region" description="Helical" evidence="6">
    <location>
        <begin position="70"/>
        <end position="92"/>
    </location>
</feature>
<dbReference type="Proteomes" id="UP001431209">
    <property type="component" value="Unassembled WGS sequence"/>
</dbReference>
<dbReference type="PANTHER" id="PTHR12841">
    <property type="entry name" value="PROTEIN UNC-50 HOMOLOG"/>
    <property type="match status" value="1"/>
</dbReference>
<dbReference type="InterPro" id="IPR007881">
    <property type="entry name" value="UNC-50"/>
</dbReference>
<keyword evidence="8" id="KW-1185">Reference proteome</keyword>
<comment type="subcellular location">
    <subcellularLocation>
        <location evidence="1">Membrane</location>
        <topology evidence="1">Multi-pass membrane protein</topology>
    </subcellularLocation>
</comment>
<dbReference type="EMBL" id="JAOPGA020001225">
    <property type="protein sequence ID" value="KAL0486359.1"/>
    <property type="molecule type" value="Genomic_DNA"/>
</dbReference>
<reference evidence="7 8" key="1">
    <citation type="submission" date="2024-03" db="EMBL/GenBank/DDBJ databases">
        <title>The Acrasis kona genome and developmental transcriptomes reveal deep origins of eukaryotic multicellular pathways.</title>
        <authorList>
            <person name="Sheikh S."/>
            <person name="Fu C.-J."/>
            <person name="Brown M.W."/>
            <person name="Baldauf S.L."/>
        </authorList>
    </citation>
    <scope>NUCLEOTIDE SEQUENCE [LARGE SCALE GENOMIC DNA]</scope>
    <source>
        <strain evidence="7 8">ATCC MYA-3509</strain>
    </source>
</reference>
<comment type="similarity">
    <text evidence="2">Belongs to the unc-50 family.</text>
</comment>
<evidence type="ECO:0000256" key="6">
    <source>
        <dbReference type="SAM" id="Phobius"/>
    </source>
</evidence>
<accession>A0AAW2ZCC9</accession>
<comment type="caution">
    <text evidence="7">The sequence shown here is derived from an EMBL/GenBank/DDBJ whole genome shotgun (WGS) entry which is preliminary data.</text>
</comment>
<dbReference type="Pfam" id="PF05216">
    <property type="entry name" value="UNC-50"/>
    <property type="match status" value="1"/>
</dbReference>
<name>A0AAW2ZCC9_9EUKA</name>
<dbReference type="AlphaFoldDB" id="A0AAW2ZCC9"/>
<evidence type="ECO:0000313" key="7">
    <source>
        <dbReference type="EMBL" id="KAL0486359.1"/>
    </source>
</evidence>
<keyword evidence="4 6" id="KW-1133">Transmembrane helix</keyword>
<protein>
    <submittedName>
        <fullName evidence="7">5 TM domain-containing transmembrane protein</fullName>
    </submittedName>
</protein>
<evidence type="ECO:0000256" key="1">
    <source>
        <dbReference type="ARBA" id="ARBA00004141"/>
    </source>
</evidence>
<evidence type="ECO:0000256" key="3">
    <source>
        <dbReference type="ARBA" id="ARBA00022692"/>
    </source>
</evidence>
<feature type="transmembrane region" description="Helical" evidence="6">
    <location>
        <begin position="190"/>
        <end position="218"/>
    </location>
</feature>
<organism evidence="7 8">
    <name type="scientific">Acrasis kona</name>
    <dbReference type="NCBI Taxonomy" id="1008807"/>
    <lineage>
        <taxon>Eukaryota</taxon>
        <taxon>Discoba</taxon>
        <taxon>Heterolobosea</taxon>
        <taxon>Tetramitia</taxon>
        <taxon>Eutetramitia</taxon>
        <taxon>Acrasidae</taxon>
        <taxon>Acrasis</taxon>
    </lineage>
</organism>
<sequence>MIDLCWNPTNVFKAARNRKCNSKQFDFINFPVIKNQWARDDPAFVFMLGLFMLVVALSYAFCFENISFWSYIYLMLWFFFVDFLLTGHKLWITDNNKSRFVSNKYLRNNTSSEQVEWLYAFDIHCNAFFILFITLYLGQYILMPILISYNTFSLILSNLLYSGAFSYYFYITFRGFVELQNINNPECFLYPIGAIIFGLMLSGLFGFHCTRFVIALYFG</sequence>